<name>A0A955RX68_UNCKA</name>
<comment type="caution">
    <text evidence="6">The sequence shown here is derived from an EMBL/GenBank/DDBJ whole genome shotgun (WGS) entry which is preliminary data.</text>
</comment>
<keyword evidence="4 5" id="KW-0472">Membrane</keyword>
<evidence type="ECO:0000256" key="3">
    <source>
        <dbReference type="ARBA" id="ARBA00022989"/>
    </source>
</evidence>
<dbReference type="EMBL" id="JAGQKY010000061">
    <property type="protein sequence ID" value="MCA9397540.1"/>
    <property type="molecule type" value="Genomic_DNA"/>
</dbReference>
<proteinExistence type="predicted"/>
<feature type="transmembrane region" description="Helical" evidence="5">
    <location>
        <begin position="124"/>
        <end position="143"/>
    </location>
</feature>
<reference evidence="6" key="2">
    <citation type="journal article" date="2021" name="Microbiome">
        <title>Successional dynamics and alternative stable states in a saline activated sludge microbial community over 9 years.</title>
        <authorList>
            <person name="Wang Y."/>
            <person name="Ye J."/>
            <person name="Ju F."/>
            <person name="Liu L."/>
            <person name="Boyd J.A."/>
            <person name="Deng Y."/>
            <person name="Parks D.H."/>
            <person name="Jiang X."/>
            <person name="Yin X."/>
            <person name="Woodcroft B.J."/>
            <person name="Tyson G.W."/>
            <person name="Hugenholtz P."/>
            <person name="Polz M.F."/>
            <person name="Zhang T."/>
        </authorList>
    </citation>
    <scope>NUCLEOTIDE SEQUENCE</scope>
    <source>
        <strain evidence="6">HKST-UBA02</strain>
    </source>
</reference>
<evidence type="ECO:0000256" key="5">
    <source>
        <dbReference type="SAM" id="Phobius"/>
    </source>
</evidence>
<feature type="transmembrane region" description="Helical" evidence="5">
    <location>
        <begin position="43"/>
        <end position="63"/>
    </location>
</feature>
<accession>A0A955RX68</accession>
<feature type="transmembrane region" description="Helical" evidence="5">
    <location>
        <begin position="12"/>
        <end position="31"/>
    </location>
</feature>
<organism evidence="6 7">
    <name type="scientific">candidate division WWE3 bacterium</name>
    <dbReference type="NCBI Taxonomy" id="2053526"/>
    <lineage>
        <taxon>Bacteria</taxon>
        <taxon>Katanobacteria</taxon>
    </lineage>
</organism>
<gene>
    <name evidence="6" type="ORF">KC573_01815</name>
</gene>
<dbReference type="PANTHER" id="PTHR43847">
    <property type="entry name" value="BLL3993 PROTEIN"/>
    <property type="match status" value="1"/>
</dbReference>
<keyword evidence="3 5" id="KW-1133">Transmembrane helix</keyword>
<protein>
    <submittedName>
        <fullName evidence="6">Isoprenylcysteine carboxylmethyltransferase family protein</fullName>
    </submittedName>
</protein>
<evidence type="ECO:0000313" key="6">
    <source>
        <dbReference type="EMBL" id="MCA9397540.1"/>
    </source>
</evidence>
<dbReference type="AlphaFoldDB" id="A0A955RX68"/>
<feature type="transmembrane region" description="Helical" evidence="5">
    <location>
        <begin position="179"/>
        <end position="203"/>
    </location>
</feature>
<evidence type="ECO:0000256" key="2">
    <source>
        <dbReference type="ARBA" id="ARBA00022692"/>
    </source>
</evidence>
<evidence type="ECO:0000313" key="7">
    <source>
        <dbReference type="Proteomes" id="UP000699691"/>
    </source>
</evidence>
<comment type="subcellular location">
    <subcellularLocation>
        <location evidence="1">Endomembrane system</location>
        <topology evidence="1">Multi-pass membrane protein</topology>
    </subcellularLocation>
</comment>
<dbReference type="Pfam" id="PF04191">
    <property type="entry name" value="PEMT"/>
    <property type="match status" value="1"/>
</dbReference>
<dbReference type="PANTHER" id="PTHR43847:SF1">
    <property type="entry name" value="BLL3993 PROTEIN"/>
    <property type="match status" value="1"/>
</dbReference>
<dbReference type="InterPro" id="IPR052527">
    <property type="entry name" value="Metal_cation-efflux_comp"/>
</dbReference>
<evidence type="ECO:0000256" key="1">
    <source>
        <dbReference type="ARBA" id="ARBA00004127"/>
    </source>
</evidence>
<feature type="transmembrane region" description="Helical" evidence="5">
    <location>
        <begin position="96"/>
        <end position="112"/>
    </location>
</feature>
<dbReference type="Proteomes" id="UP000699691">
    <property type="component" value="Unassembled WGS sequence"/>
</dbReference>
<reference evidence="6" key="1">
    <citation type="submission" date="2020-04" db="EMBL/GenBank/DDBJ databases">
        <authorList>
            <person name="Zhang T."/>
        </authorList>
    </citation>
    <scope>NUCLEOTIDE SEQUENCE</scope>
    <source>
        <strain evidence="6">HKST-UBA02</strain>
    </source>
</reference>
<evidence type="ECO:0000256" key="4">
    <source>
        <dbReference type="ARBA" id="ARBA00023136"/>
    </source>
</evidence>
<dbReference type="InterPro" id="IPR007318">
    <property type="entry name" value="Phopholipid_MeTrfase"/>
</dbReference>
<dbReference type="Gene3D" id="1.20.120.1630">
    <property type="match status" value="1"/>
</dbReference>
<sequence>MQLKYSQIKLLVSAILSVAVSFLLVINIYQIGPSWFIRTSGCARITLGLIGIIWITFTAIWSAGRWTSRKSEKDSAGHTPIAEDGQDYRRALPEGVIYWLLATTFIVILRGIGDLDLSGVDKCVWQVLGLFCCFAGFAFALWARLTLGKRWHRDVQAPDSFIQSGPYALVRHPIYSGEILMALGTSLWSTNIIASIIMFGGMITFNTIRCRAEE</sequence>
<keyword evidence="2 5" id="KW-0812">Transmembrane</keyword>
<dbReference type="GO" id="GO:0012505">
    <property type="term" value="C:endomembrane system"/>
    <property type="evidence" value="ECO:0007669"/>
    <property type="project" value="UniProtKB-SubCell"/>
</dbReference>